<name>A0AA87TEZ0_TREMD</name>
<gene>
    <name evidence="3" type="ORF">HMPREF9195_01240</name>
</gene>
<organism evidence="3 4">
    <name type="scientific">Treponema medium ATCC 700293</name>
    <dbReference type="NCBI Taxonomy" id="1125700"/>
    <lineage>
        <taxon>Bacteria</taxon>
        <taxon>Pseudomonadati</taxon>
        <taxon>Spirochaetota</taxon>
        <taxon>Spirochaetia</taxon>
        <taxon>Spirochaetales</taxon>
        <taxon>Treponemataceae</taxon>
        <taxon>Treponema</taxon>
    </lineage>
</organism>
<feature type="transmembrane region" description="Helical" evidence="2">
    <location>
        <begin position="14"/>
        <end position="32"/>
    </location>
</feature>
<feature type="transmembrane region" description="Helical" evidence="2">
    <location>
        <begin position="67"/>
        <end position="84"/>
    </location>
</feature>
<keyword evidence="2" id="KW-0472">Membrane</keyword>
<keyword evidence="1" id="KW-0813">Transport</keyword>
<reference evidence="3 4" key="1">
    <citation type="submission" date="2013-04" db="EMBL/GenBank/DDBJ databases">
        <title>The Genome Sequence of Treponema medium ATCC 700293.</title>
        <authorList>
            <consortium name="The Broad Institute Genomics Platform"/>
            <person name="Earl A."/>
            <person name="Ward D."/>
            <person name="Feldgarden M."/>
            <person name="Gevers D."/>
            <person name="Leonetti C."/>
            <person name="Blanton J.M."/>
            <person name="Dewhirst F.E."/>
            <person name="Izard J."/>
            <person name="Walker B."/>
            <person name="Young S."/>
            <person name="Zeng Q."/>
            <person name="Gargeya S."/>
            <person name="Fitzgerald M."/>
            <person name="Haas B."/>
            <person name="Abouelleil A."/>
            <person name="Allen A.W."/>
            <person name="Alvarado L."/>
            <person name="Arachchi H.M."/>
            <person name="Berlin A.M."/>
            <person name="Chapman S.B."/>
            <person name="Gainer-Dewar J."/>
            <person name="Goldberg J."/>
            <person name="Griggs A."/>
            <person name="Gujja S."/>
            <person name="Hansen M."/>
            <person name="Howarth C."/>
            <person name="Imamovic A."/>
            <person name="Ireland A."/>
            <person name="Larimer J."/>
            <person name="McCowan C."/>
            <person name="Murphy C."/>
            <person name="Pearson M."/>
            <person name="Poon T.W."/>
            <person name="Priest M."/>
            <person name="Roberts A."/>
            <person name="Saif S."/>
            <person name="Shea T."/>
            <person name="Sisk P."/>
            <person name="Sykes S."/>
            <person name="Wortman J."/>
            <person name="Nusbaum C."/>
            <person name="Birren B."/>
        </authorList>
    </citation>
    <scope>NUCLEOTIDE SEQUENCE [LARGE SCALE GENOMIC DNA]</scope>
    <source>
        <strain evidence="3 4">ATCC 700293</strain>
    </source>
</reference>
<feature type="transmembrane region" description="Helical" evidence="2">
    <location>
        <begin position="217"/>
        <end position="241"/>
    </location>
</feature>
<comment type="caution">
    <text evidence="3">The sequence shown here is derived from an EMBL/GenBank/DDBJ whole genome shotgun (WGS) entry which is preliminary data.</text>
</comment>
<dbReference type="AlphaFoldDB" id="A0AA87TEZ0"/>
<sequence length="305" mass="33677">MHRIFSKALEKGEIMVFKIVLPFLYLGLGFLVGKTPIDIKNQTAYLLTRIIIPLIIIYNISTCRADLFFSIFAMIIMMTVMMYMSRLFSADAVEQLCFFYLNIGWLSLPIVATVWGDDAATAVLSLYIGNSLFGNSIGAGMLINNGAAKIDIKRTLKSPPVAALVIGIICIPFGDSIKLYLPPLYRILKLVMSILGMGVLGMWLAKIKLEIKDLKLTLKLAILRALTVACLMTLFIFIAGLLHLELVTANKQALYMICILPPAANIIVLETHYCHTGKSAGLTAWGTLLSLVLIPIYIVATRLLF</sequence>
<accession>A0AA87TEZ0</accession>
<proteinExistence type="predicted"/>
<protein>
    <recommendedName>
        <fullName evidence="5">Auxin efflux carrier</fullName>
    </recommendedName>
</protein>
<feature type="transmembrane region" description="Helical" evidence="2">
    <location>
        <begin position="282"/>
        <end position="300"/>
    </location>
</feature>
<keyword evidence="2" id="KW-1133">Transmembrane helix</keyword>
<feature type="transmembrane region" description="Helical" evidence="2">
    <location>
        <begin position="187"/>
        <end position="205"/>
    </location>
</feature>
<dbReference type="EMBL" id="ATFE01000008">
    <property type="protein sequence ID" value="EPF28997.1"/>
    <property type="molecule type" value="Genomic_DNA"/>
</dbReference>
<evidence type="ECO:0000256" key="1">
    <source>
        <dbReference type="ARBA" id="ARBA00022448"/>
    </source>
</evidence>
<feature type="transmembrane region" description="Helical" evidence="2">
    <location>
        <begin position="96"/>
        <end position="115"/>
    </location>
</feature>
<feature type="transmembrane region" description="Helical" evidence="2">
    <location>
        <begin position="127"/>
        <end position="148"/>
    </location>
</feature>
<dbReference type="PANTHER" id="PTHR36838:SF3">
    <property type="entry name" value="TRANSPORTER AUXIN EFFLUX CARRIER EC FAMILY"/>
    <property type="match status" value="1"/>
</dbReference>
<evidence type="ECO:0008006" key="5">
    <source>
        <dbReference type="Google" id="ProtNLM"/>
    </source>
</evidence>
<evidence type="ECO:0000313" key="3">
    <source>
        <dbReference type="EMBL" id="EPF28997.1"/>
    </source>
</evidence>
<dbReference type="PANTHER" id="PTHR36838">
    <property type="entry name" value="AUXIN EFFLUX CARRIER FAMILY PROTEIN"/>
    <property type="match status" value="1"/>
</dbReference>
<dbReference type="RefSeq" id="WP_016523192.1">
    <property type="nucleotide sequence ID" value="NZ_KE332517.1"/>
</dbReference>
<feature type="transmembrane region" description="Helical" evidence="2">
    <location>
        <begin position="44"/>
        <end position="61"/>
    </location>
</feature>
<keyword evidence="2" id="KW-0812">Transmembrane</keyword>
<evidence type="ECO:0000313" key="4">
    <source>
        <dbReference type="Proteomes" id="UP000014634"/>
    </source>
</evidence>
<feature type="transmembrane region" description="Helical" evidence="2">
    <location>
        <begin position="253"/>
        <end position="270"/>
    </location>
</feature>
<evidence type="ECO:0000256" key="2">
    <source>
        <dbReference type="SAM" id="Phobius"/>
    </source>
</evidence>
<feature type="transmembrane region" description="Helical" evidence="2">
    <location>
        <begin position="160"/>
        <end position="181"/>
    </location>
</feature>
<dbReference type="Proteomes" id="UP000014634">
    <property type="component" value="Unassembled WGS sequence"/>
</dbReference>